<proteinExistence type="predicted"/>
<name>A0A9K3LNH3_9STRA</name>
<protein>
    <submittedName>
        <fullName evidence="1">Uncharacterized protein</fullName>
    </submittedName>
</protein>
<accession>A0A9K3LNH3</accession>
<dbReference type="Proteomes" id="UP000693970">
    <property type="component" value="Unassembled WGS sequence"/>
</dbReference>
<keyword evidence="2" id="KW-1185">Reference proteome</keyword>
<comment type="caution">
    <text evidence="1">The sequence shown here is derived from an EMBL/GenBank/DDBJ whole genome shotgun (WGS) entry which is preliminary data.</text>
</comment>
<dbReference type="EMBL" id="JAGRRH010000009">
    <property type="protein sequence ID" value="KAG7365437.1"/>
    <property type="molecule type" value="Genomic_DNA"/>
</dbReference>
<evidence type="ECO:0000313" key="1">
    <source>
        <dbReference type="EMBL" id="KAG7365437.1"/>
    </source>
</evidence>
<dbReference type="AlphaFoldDB" id="A0A9K3LNH3"/>
<organism evidence="1 2">
    <name type="scientific">Nitzschia inconspicua</name>
    <dbReference type="NCBI Taxonomy" id="303405"/>
    <lineage>
        <taxon>Eukaryota</taxon>
        <taxon>Sar</taxon>
        <taxon>Stramenopiles</taxon>
        <taxon>Ochrophyta</taxon>
        <taxon>Bacillariophyta</taxon>
        <taxon>Bacillariophyceae</taxon>
        <taxon>Bacillariophycidae</taxon>
        <taxon>Bacillariales</taxon>
        <taxon>Bacillariaceae</taxon>
        <taxon>Nitzschia</taxon>
    </lineage>
</organism>
<reference evidence="1" key="2">
    <citation type="submission" date="2021-04" db="EMBL/GenBank/DDBJ databases">
        <authorList>
            <person name="Podell S."/>
        </authorList>
    </citation>
    <scope>NUCLEOTIDE SEQUENCE</scope>
    <source>
        <strain evidence="1">Hildebrandi</strain>
    </source>
</reference>
<gene>
    <name evidence="1" type="ORF">IV203_038641</name>
</gene>
<sequence length="109" mass="12633">MQRMLTATFKPNGNEMQQPRVRGRMIWEIEVCETPDLRRKEPLLIGMSTNKTDWTHLLIVVTDPKHKESREVLNFFGSGEEGMKQVRQFLTERSNACAKTIATTQQVIQ</sequence>
<reference evidence="1" key="1">
    <citation type="journal article" date="2021" name="Sci. Rep.">
        <title>Diploid genomic architecture of Nitzschia inconspicua, an elite biomass production diatom.</title>
        <authorList>
            <person name="Oliver A."/>
            <person name="Podell S."/>
            <person name="Pinowska A."/>
            <person name="Traller J.C."/>
            <person name="Smith S.R."/>
            <person name="McClure R."/>
            <person name="Beliaev A."/>
            <person name="Bohutskyi P."/>
            <person name="Hill E.A."/>
            <person name="Rabines A."/>
            <person name="Zheng H."/>
            <person name="Allen L.Z."/>
            <person name="Kuo A."/>
            <person name="Grigoriev I.V."/>
            <person name="Allen A.E."/>
            <person name="Hazlebeck D."/>
            <person name="Allen E.E."/>
        </authorList>
    </citation>
    <scope>NUCLEOTIDE SEQUENCE</scope>
    <source>
        <strain evidence="1">Hildebrandi</strain>
    </source>
</reference>
<evidence type="ECO:0000313" key="2">
    <source>
        <dbReference type="Proteomes" id="UP000693970"/>
    </source>
</evidence>